<organism evidence="1">
    <name type="scientific">Rhizophora mucronata</name>
    <name type="common">Asiatic mangrove</name>
    <dbReference type="NCBI Taxonomy" id="61149"/>
    <lineage>
        <taxon>Eukaryota</taxon>
        <taxon>Viridiplantae</taxon>
        <taxon>Streptophyta</taxon>
        <taxon>Embryophyta</taxon>
        <taxon>Tracheophyta</taxon>
        <taxon>Spermatophyta</taxon>
        <taxon>Magnoliopsida</taxon>
        <taxon>eudicotyledons</taxon>
        <taxon>Gunneridae</taxon>
        <taxon>Pentapetalae</taxon>
        <taxon>rosids</taxon>
        <taxon>fabids</taxon>
        <taxon>Malpighiales</taxon>
        <taxon>Rhizophoraceae</taxon>
        <taxon>Rhizophora</taxon>
    </lineage>
</organism>
<sequence length="22" mass="2818">MLENICYCYSLLFFFLFIRRII</sequence>
<dbReference type="AlphaFoldDB" id="A0A2P2PA01"/>
<accession>A0A2P2PA01</accession>
<dbReference type="EMBL" id="GGEC01071043">
    <property type="protein sequence ID" value="MBX51527.1"/>
    <property type="molecule type" value="Transcribed_RNA"/>
</dbReference>
<evidence type="ECO:0000313" key="1">
    <source>
        <dbReference type="EMBL" id="MBX51527.1"/>
    </source>
</evidence>
<proteinExistence type="predicted"/>
<reference evidence="1" key="1">
    <citation type="submission" date="2018-02" db="EMBL/GenBank/DDBJ databases">
        <title>Rhizophora mucronata_Transcriptome.</title>
        <authorList>
            <person name="Meera S.P."/>
            <person name="Sreeshan A."/>
            <person name="Augustine A."/>
        </authorList>
    </citation>
    <scope>NUCLEOTIDE SEQUENCE</scope>
    <source>
        <tissue evidence="1">Leaf</tissue>
    </source>
</reference>
<name>A0A2P2PA01_RHIMU</name>
<protein>
    <submittedName>
        <fullName evidence="1">Uncharacterized protein</fullName>
    </submittedName>
</protein>